<dbReference type="Gene3D" id="3.40.50.1110">
    <property type="entry name" value="SGNH hydrolase"/>
    <property type="match status" value="1"/>
</dbReference>
<comment type="caution">
    <text evidence="1">The sequence shown here is derived from an EMBL/GenBank/DDBJ whole genome shotgun (WGS) entry which is preliminary data.</text>
</comment>
<sequence>MSTAKKYPQFLLFGDSITQYSSNLRDGFSFGAALAEHCERRLDIVNRGLSGYNTANALKIIEDIIPSTENAQVDYLLVAFGANDAALPGTTGQHVPLDEYKKNIEAIINHPRVKAHNPKILLVTPPPIDEPVCEEGDKARGYAEVTRRQTVTFKYAEAIRTIGAEAKEKEQNVFVVDLWWAMMNEAIKRTLDRPADASPEYLLGTLESGKSDGFRELLVDGLHFTGAGYVVFYEELVHYVGKGWKSEPIDNPRWVFPHWSIAPKI</sequence>
<dbReference type="Pfam" id="PF00657">
    <property type="entry name" value="Lipase_GDSL"/>
    <property type="match status" value="1"/>
</dbReference>
<name>A0ABR4P202_9HELO</name>
<dbReference type="InterPro" id="IPR001087">
    <property type="entry name" value="GDSL"/>
</dbReference>
<evidence type="ECO:0000313" key="2">
    <source>
        <dbReference type="Proteomes" id="UP001629113"/>
    </source>
</evidence>
<reference evidence="1 2" key="1">
    <citation type="submission" date="2024-06" db="EMBL/GenBank/DDBJ databases">
        <title>Complete genome of Phlyctema vagabunda strain 19-DSS-EL-015.</title>
        <authorList>
            <person name="Fiorenzani C."/>
        </authorList>
    </citation>
    <scope>NUCLEOTIDE SEQUENCE [LARGE SCALE GENOMIC DNA]</scope>
    <source>
        <strain evidence="1 2">19-DSS-EL-015</strain>
    </source>
</reference>
<dbReference type="InterPro" id="IPR045136">
    <property type="entry name" value="Iah1-like"/>
</dbReference>
<dbReference type="PANTHER" id="PTHR14209:SF19">
    <property type="entry name" value="ISOAMYL ACETATE-HYDROLYZING ESTERASE 1 HOMOLOG"/>
    <property type="match status" value="1"/>
</dbReference>
<dbReference type="InterPro" id="IPR036514">
    <property type="entry name" value="SGNH_hydro_sf"/>
</dbReference>
<proteinExistence type="predicted"/>
<organism evidence="1 2">
    <name type="scientific">Phlyctema vagabunda</name>
    <dbReference type="NCBI Taxonomy" id="108571"/>
    <lineage>
        <taxon>Eukaryota</taxon>
        <taxon>Fungi</taxon>
        <taxon>Dikarya</taxon>
        <taxon>Ascomycota</taxon>
        <taxon>Pezizomycotina</taxon>
        <taxon>Leotiomycetes</taxon>
        <taxon>Helotiales</taxon>
        <taxon>Dermateaceae</taxon>
        <taxon>Phlyctema</taxon>
    </lineage>
</organism>
<dbReference type="EMBL" id="JBFCZG010000011">
    <property type="protein sequence ID" value="KAL3417334.1"/>
    <property type="molecule type" value="Genomic_DNA"/>
</dbReference>
<dbReference type="PANTHER" id="PTHR14209">
    <property type="entry name" value="ISOAMYL ACETATE-HYDROLYZING ESTERASE 1"/>
    <property type="match status" value="1"/>
</dbReference>
<dbReference type="CDD" id="cd01838">
    <property type="entry name" value="Isoamyl_acetate_hydrolase_like"/>
    <property type="match status" value="1"/>
</dbReference>
<protein>
    <submittedName>
        <fullName evidence="1">Gdsl lipase acylhydrolase family protein</fullName>
    </submittedName>
</protein>
<gene>
    <name evidence="1" type="ORF">PVAG01_11334</name>
</gene>
<accession>A0ABR4P202</accession>
<evidence type="ECO:0000313" key="1">
    <source>
        <dbReference type="EMBL" id="KAL3417334.1"/>
    </source>
</evidence>
<dbReference type="Proteomes" id="UP001629113">
    <property type="component" value="Unassembled WGS sequence"/>
</dbReference>
<keyword evidence="2" id="KW-1185">Reference proteome</keyword>
<dbReference type="SUPFAM" id="SSF52266">
    <property type="entry name" value="SGNH hydrolase"/>
    <property type="match status" value="1"/>
</dbReference>